<dbReference type="EMBL" id="JAKGSG010000042">
    <property type="protein sequence ID" value="MCF4122412.1"/>
    <property type="molecule type" value="Genomic_DNA"/>
</dbReference>
<proteinExistence type="predicted"/>
<gene>
    <name evidence="1" type="ORF">L1785_15650</name>
</gene>
<dbReference type="Pfam" id="PF13031">
    <property type="entry name" value="DUF3892"/>
    <property type="match status" value="1"/>
</dbReference>
<sequence>MPFIRYVRVADPGTSNEHVVEVRCSSITTGPLRSESIESIHAAIRKGTPFRTFNERNHNQKDVVAKTTPNGGRYIAAVDGGYETDDLLRLPRY</sequence>
<reference evidence="1" key="1">
    <citation type="submission" date="2022-01" db="EMBL/GenBank/DDBJ databases">
        <title>Antribacter sp. nov., isolated from Guizhou of China.</title>
        <authorList>
            <person name="Chengliang C."/>
            <person name="Ya Z."/>
        </authorList>
    </citation>
    <scope>NUCLEOTIDE SEQUENCE</scope>
    <source>
        <strain evidence="1">KLBMP 9083</strain>
    </source>
</reference>
<organism evidence="1 2">
    <name type="scientific">Antribacter soli</name>
    <dbReference type="NCBI Taxonomy" id="2910976"/>
    <lineage>
        <taxon>Bacteria</taxon>
        <taxon>Bacillati</taxon>
        <taxon>Actinomycetota</taxon>
        <taxon>Actinomycetes</taxon>
        <taxon>Micrococcales</taxon>
        <taxon>Promicromonosporaceae</taxon>
        <taxon>Antribacter</taxon>
    </lineage>
</organism>
<evidence type="ECO:0000313" key="1">
    <source>
        <dbReference type="EMBL" id="MCF4122412.1"/>
    </source>
</evidence>
<dbReference type="InterPro" id="IPR024997">
    <property type="entry name" value="DUF3892"/>
</dbReference>
<accession>A0AA41QHV7</accession>
<protein>
    <submittedName>
        <fullName evidence="1">DUF3892 domain-containing protein</fullName>
    </submittedName>
</protein>
<dbReference type="AlphaFoldDB" id="A0AA41QHV7"/>
<dbReference type="Proteomes" id="UP001165405">
    <property type="component" value="Unassembled WGS sequence"/>
</dbReference>
<evidence type="ECO:0000313" key="2">
    <source>
        <dbReference type="Proteomes" id="UP001165405"/>
    </source>
</evidence>
<keyword evidence="2" id="KW-1185">Reference proteome</keyword>
<name>A0AA41QHV7_9MICO</name>
<comment type="caution">
    <text evidence="1">The sequence shown here is derived from an EMBL/GenBank/DDBJ whole genome shotgun (WGS) entry which is preliminary data.</text>
</comment>
<dbReference type="RefSeq" id="WP_236090208.1">
    <property type="nucleotide sequence ID" value="NZ_JAKGSG010000042.1"/>
</dbReference>